<comment type="similarity">
    <text evidence="7">Belongs to the exbB/tolQ family.</text>
</comment>
<organism evidence="11">
    <name type="scientific">Tepidanaerobacter syntrophicus</name>
    <dbReference type="NCBI Taxonomy" id="224999"/>
    <lineage>
        <taxon>Bacteria</taxon>
        <taxon>Bacillati</taxon>
        <taxon>Bacillota</taxon>
        <taxon>Clostridia</taxon>
        <taxon>Thermosediminibacterales</taxon>
        <taxon>Tepidanaerobacteraceae</taxon>
        <taxon>Tepidanaerobacter</taxon>
    </lineage>
</organism>
<reference evidence="11" key="1">
    <citation type="journal article" date="2016" name="Genome Announc.">
        <title>Draft Genome Sequence of the Syntrophic Lactate-Degrading Bacterium Tepidanaerobacter syntrophicus JLT.</title>
        <authorList>
            <person name="Matsuura N."/>
            <person name="Ohashi A."/>
            <person name="Tourlousse D.M."/>
            <person name="Sekiguchi Y."/>
        </authorList>
    </citation>
    <scope>NUCLEOTIDE SEQUENCE [LARGE SCALE GENOMIC DNA]</scope>
    <source>
        <strain evidence="11">JL</strain>
    </source>
</reference>
<dbReference type="GO" id="GO:0015031">
    <property type="term" value="P:protein transport"/>
    <property type="evidence" value="ECO:0007669"/>
    <property type="project" value="UniProtKB-KW"/>
</dbReference>
<keyword evidence="3 8" id="KW-0812">Transmembrane</keyword>
<evidence type="ECO:0000256" key="6">
    <source>
        <dbReference type="ARBA" id="ARBA00023136"/>
    </source>
</evidence>
<name>A0A0U9HDI0_9FIRM</name>
<feature type="transmembrane region" description="Helical" evidence="8">
    <location>
        <begin position="178"/>
        <end position="203"/>
    </location>
</feature>
<keyword evidence="6 8" id="KW-0472">Membrane</keyword>
<feature type="domain" description="Motility protein A N-terminal" evidence="10">
    <location>
        <begin position="7"/>
        <end position="89"/>
    </location>
</feature>
<dbReference type="InterPro" id="IPR002898">
    <property type="entry name" value="MotA_ExbB_proton_chnl"/>
</dbReference>
<keyword evidence="4" id="KW-0283">Flagellar rotation</keyword>
<feature type="transmembrane region" description="Helical" evidence="8">
    <location>
        <begin position="145"/>
        <end position="166"/>
    </location>
</feature>
<evidence type="ECO:0000256" key="5">
    <source>
        <dbReference type="ARBA" id="ARBA00022989"/>
    </source>
</evidence>
<dbReference type="PANTHER" id="PTHR30433:SF3">
    <property type="entry name" value="MOTILITY PROTEIN A"/>
    <property type="match status" value="1"/>
</dbReference>
<dbReference type="Proteomes" id="UP000062160">
    <property type="component" value="Unassembled WGS sequence"/>
</dbReference>
<sequence>MDLASLLGLLLAIFSLLFSEIITGGSLAALLNISAFILIIGGTIGSTMISYSMKEIMQLPSFLVKAFKNSEPNFNNIIDEIVRYAEIARKEGLLSLESKASASSNKFIAHGLMLVSDAVETDYMELILSSEIAKRQRHERLGAEIMGTAGGYSPTMGIIGTVMGLVHVLGNISNTDELAASIAVAFLATFYGIGIANLFWLPLSGKLNRLAKQQKLADEIILEGLIAIAEGKSPKLIEEQLKSMALSEDMAQARDRETIVSAQGSD</sequence>
<dbReference type="RefSeq" id="WP_059032102.1">
    <property type="nucleotide sequence ID" value="NZ_BSDN01000003.1"/>
</dbReference>
<evidence type="ECO:0000313" key="11">
    <source>
        <dbReference type="EMBL" id="GAQ24873.1"/>
    </source>
</evidence>
<keyword evidence="2" id="KW-1003">Cell membrane</keyword>
<gene>
    <name evidence="11" type="ORF">TSYNT_6254</name>
</gene>
<protein>
    <submittedName>
        <fullName evidence="11">Chemotaxis protein MotA</fullName>
    </submittedName>
</protein>
<dbReference type="GO" id="GO:0071978">
    <property type="term" value="P:bacterial-type flagellum-dependent swarming motility"/>
    <property type="evidence" value="ECO:0007669"/>
    <property type="project" value="InterPro"/>
</dbReference>
<proteinExistence type="inferred from homology"/>
<dbReference type="InterPro" id="IPR047055">
    <property type="entry name" value="MotA-like"/>
</dbReference>
<feature type="domain" description="MotA/TolQ/ExbB proton channel" evidence="9">
    <location>
        <begin position="103"/>
        <end position="215"/>
    </location>
</feature>
<keyword evidence="7" id="KW-0653">Protein transport</keyword>
<dbReference type="GO" id="GO:0005886">
    <property type="term" value="C:plasma membrane"/>
    <property type="evidence" value="ECO:0007669"/>
    <property type="project" value="UniProtKB-SubCell"/>
</dbReference>
<dbReference type="STRING" id="224999.GCA_001485475_00879"/>
<dbReference type="GO" id="GO:0006935">
    <property type="term" value="P:chemotaxis"/>
    <property type="evidence" value="ECO:0007669"/>
    <property type="project" value="InterPro"/>
</dbReference>
<keyword evidence="5 8" id="KW-1133">Transmembrane helix</keyword>
<dbReference type="Pfam" id="PF01618">
    <property type="entry name" value="MotA_ExbB"/>
    <property type="match status" value="1"/>
</dbReference>
<dbReference type="OrthoDB" id="9806929at2"/>
<keyword evidence="7" id="KW-0813">Transport</keyword>
<evidence type="ECO:0000256" key="2">
    <source>
        <dbReference type="ARBA" id="ARBA00022475"/>
    </source>
</evidence>
<dbReference type="AlphaFoldDB" id="A0A0U9HDI0"/>
<evidence type="ECO:0000256" key="3">
    <source>
        <dbReference type="ARBA" id="ARBA00022692"/>
    </source>
</evidence>
<evidence type="ECO:0000259" key="10">
    <source>
        <dbReference type="Pfam" id="PF20560"/>
    </source>
</evidence>
<evidence type="ECO:0000259" key="9">
    <source>
        <dbReference type="Pfam" id="PF01618"/>
    </source>
</evidence>
<dbReference type="EMBL" id="DF977000">
    <property type="protein sequence ID" value="GAQ24873.1"/>
    <property type="molecule type" value="Genomic_DNA"/>
</dbReference>
<evidence type="ECO:0000313" key="12">
    <source>
        <dbReference type="Proteomes" id="UP000062160"/>
    </source>
</evidence>
<dbReference type="PANTHER" id="PTHR30433">
    <property type="entry name" value="CHEMOTAXIS PROTEIN MOTA"/>
    <property type="match status" value="1"/>
</dbReference>
<feature type="transmembrane region" description="Helical" evidence="8">
    <location>
        <begin position="29"/>
        <end position="51"/>
    </location>
</feature>
<comment type="subcellular location">
    <subcellularLocation>
        <location evidence="1">Cell membrane</location>
        <topology evidence="1">Multi-pass membrane protein</topology>
    </subcellularLocation>
    <subcellularLocation>
        <location evidence="7">Membrane</location>
        <topology evidence="7">Multi-pass membrane protein</topology>
    </subcellularLocation>
</comment>
<dbReference type="InterPro" id="IPR046786">
    <property type="entry name" value="MotA_N"/>
</dbReference>
<evidence type="ECO:0000256" key="8">
    <source>
        <dbReference type="SAM" id="Phobius"/>
    </source>
</evidence>
<evidence type="ECO:0000256" key="4">
    <source>
        <dbReference type="ARBA" id="ARBA00022779"/>
    </source>
</evidence>
<dbReference type="Pfam" id="PF20560">
    <property type="entry name" value="MotA_N"/>
    <property type="match status" value="1"/>
</dbReference>
<accession>A0A0U9HDI0</accession>
<keyword evidence="12" id="KW-1185">Reference proteome</keyword>
<evidence type="ECO:0000256" key="7">
    <source>
        <dbReference type="RuleBase" id="RU004057"/>
    </source>
</evidence>
<evidence type="ECO:0000256" key="1">
    <source>
        <dbReference type="ARBA" id="ARBA00004651"/>
    </source>
</evidence>